<dbReference type="Gene3D" id="3.20.20.100">
    <property type="entry name" value="NADP-dependent oxidoreductase domain"/>
    <property type="match status" value="1"/>
</dbReference>
<dbReference type="InterPro" id="IPR023210">
    <property type="entry name" value="NADP_OxRdtase_dom"/>
</dbReference>
<dbReference type="InterPro" id="IPR020471">
    <property type="entry name" value="AKR"/>
</dbReference>
<evidence type="ECO:0000259" key="1">
    <source>
        <dbReference type="Pfam" id="PF00248"/>
    </source>
</evidence>
<dbReference type="InterPro" id="IPR036812">
    <property type="entry name" value="NAD(P)_OxRdtase_dom_sf"/>
</dbReference>
<dbReference type="PANTHER" id="PTHR42686">
    <property type="entry name" value="GH17980P-RELATED"/>
    <property type="match status" value="1"/>
</dbReference>
<name>A0ABU8KBD9_9HYPH</name>
<dbReference type="RefSeq" id="WP_337092901.1">
    <property type="nucleotide sequence ID" value="NZ_JAPYKO010000005.1"/>
</dbReference>
<dbReference type="Pfam" id="PF00248">
    <property type="entry name" value="Aldo_ket_red"/>
    <property type="match status" value="1"/>
</dbReference>
<accession>A0ABU8KBD9</accession>
<organism evidence="2 3">
    <name type="scientific">Mesorhizobium argentiipisi</name>
    <dbReference type="NCBI Taxonomy" id="3015175"/>
    <lineage>
        <taxon>Bacteria</taxon>
        <taxon>Pseudomonadati</taxon>
        <taxon>Pseudomonadota</taxon>
        <taxon>Alphaproteobacteria</taxon>
        <taxon>Hyphomicrobiales</taxon>
        <taxon>Phyllobacteriaceae</taxon>
        <taxon>Mesorhizobium</taxon>
    </lineage>
</organism>
<dbReference type="SUPFAM" id="SSF51430">
    <property type="entry name" value="NAD(P)-linked oxidoreductase"/>
    <property type="match status" value="1"/>
</dbReference>
<protein>
    <submittedName>
        <fullName evidence="2">Aldo/keto reductase</fullName>
    </submittedName>
</protein>
<feature type="domain" description="NADP-dependent oxidoreductase" evidence="1">
    <location>
        <begin position="16"/>
        <end position="311"/>
    </location>
</feature>
<evidence type="ECO:0000313" key="2">
    <source>
        <dbReference type="EMBL" id="MEI9402533.1"/>
    </source>
</evidence>
<keyword evidence="3" id="KW-1185">Reference proteome</keyword>
<reference evidence="2 3" key="1">
    <citation type="submission" date="2022-12" db="EMBL/GenBank/DDBJ databases">
        <authorList>
            <person name="Muema E."/>
        </authorList>
    </citation>
    <scope>NUCLEOTIDE SEQUENCE [LARGE SCALE GENOMIC DNA]</scope>
    <source>
        <strain evidence="3">1330</strain>
    </source>
</reference>
<evidence type="ECO:0000313" key="3">
    <source>
        <dbReference type="Proteomes" id="UP001366503"/>
    </source>
</evidence>
<proteinExistence type="predicted"/>
<sequence length="331" mass="36261">MSYKKRVVGNGCLVPEIGLGTAPLGGLYAAVSADDAASTIDLAWTRGIRFFDTAPQYGNGLSERYLGDFLSTKSRQDFVLATKVGRLLRVPETAQGEDFYYKGTPPERPVFDFSYDGVMRSVDESLARLKLEYIDILHIHDPDDYYDAAISGAYRALDSLRSQGVIKAVGAGMNQWQMLARFANDGVFDCFLLAGRYTLLDQSGLAELLPLCQAKNIAIFAAGVYNSGILADPRDGAKFNYKDAPKVLIERALAIQTVCERHGVPLRAAAMQFPAGHQAVASTLTGARNAVELRENLDMYEFDIPPALWADLVEDKLVPSDAPLPQRRPQS</sequence>
<dbReference type="EMBL" id="JAPYKO010000005">
    <property type="protein sequence ID" value="MEI9402533.1"/>
    <property type="molecule type" value="Genomic_DNA"/>
</dbReference>
<dbReference type="Proteomes" id="UP001366503">
    <property type="component" value="Unassembled WGS sequence"/>
</dbReference>
<gene>
    <name evidence="2" type="ORF">O7A05_10225</name>
</gene>
<dbReference type="PANTHER" id="PTHR42686:SF1">
    <property type="entry name" value="GH17980P-RELATED"/>
    <property type="match status" value="1"/>
</dbReference>
<comment type="caution">
    <text evidence="2">The sequence shown here is derived from an EMBL/GenBank/DDBJ whole genome shotgun (WGS) entry which is preliminary data.</text>
</comment>